<name>A0AAV2E1U5_9ROSI</name>
<protein>
    <submittedName>
        <fullName evidence="1">Uncharacterized protein</fullName>
    </submittedName>
</protein>
<accession>A0AAV2E1U5</accession>
<sequence length="127" mass="13975">MSLEHIHFLPNGFLSIETVVHSLLGKHAASLPLDEQIALQAIKHSLAELSRSFPGIVKSMENAEAEKAVLVVKSMEVEVRLAFGEQELASVEAEFSKVLEEEEILDAEIHSLIAKKLEMIGARVGFE</sequence>
<keyword evidence="2" id="KW-1185">Reference proteome</keyword>
<reference evidence="1 2" key="1">
    <citation type="submission" date="2024-04" db="EMBL/GenBank/DDBJ databases">
        <authorList>
            <person name="Fracassetti M."/>
        </authorList>
    </citation>
    <scope>NUCLEOTIDE SEQUENCE [LARGE SCALE GENOMIC DNA]</scope>
</reference>
<dbReference type="Proteomes" id="UP001497516">
    <property type="component" value="Chromosome 4"/>
</dbReference>
<organism evidence="1 2">
    <name type="scientific">Linum trigynum</name>
    <dbReference type="NCBI Taxonomy" id="586398"/>
    <lineage>
        <taxon>Eukaryota</taxon>
        <taxon>Viridiplantae</taxon>
        <taxon>Streptophyta</taxon>
        <taxon>Embryophyta</taxon>
        <taxon>Tracheophyta</taxon>
        <taxon>Spermatophyta</taxon>
        <taxon>Magnoliopsida</taxon>
        <taxon>eudicotyledons</taxon>
        <taxon>Gunneridae</taxon>
        <taxon>Pentapetalae</taxon>
        <taxon>rosids</taxon>
        <taxon>fabids</taxon>
        <taxon>Malpighiales</taxon>
        <taxon>Linaceae</taxon>
        <taxon>Linum</taxon>
    </lineage>
</organism>
<evidence type="ECO:0000313" key="1">
    <source>
        <dbReference type="EMBL" id="CAL1379815.1"/>
    </source>
</evidence>
<dbReference type="AlphaFoldDB" id="A0AAV2E1U5"/>
<gene>
    <name evidence="1" type="ORF">LTRI10_LOCUS21308</name>
</gene>
<dbReference type="EMBL" id="OZ034817">
    <property type="protein sequence ID" value="CAL1379815.1"/>
    <property type="molecule type" value="Genomic_DNA"/>
</dbReference>
<proteinExistence type="predicted"/>
<evidence type="ECO:0000313" key="2">
    <source>
        <dbReference type="Proteomes" id="UP001497516"/>
    </source>
</evidence>